<proteinExistence type="predicted"/>
<dbReference type="Pfam" id="PF24800">
    <property type="entry name" value="DUF7702"/>
    <property type="match status" value="1"/>
</dbReference>
<dbReference type="EMBL" id="KN832884">
    <property type="protein sequence ID" value="KIM96559.1"/>
    <property type="molecule type" value="Genomic_DNA"/>
</dbReference>
<sequence length="282" mass="30664">MHLDKHGYVSIVELVVFIPCLILGVVVCLRHGFKRTSGWIFVLILSAIRIAGAVCQLLTYNNPTEGLIKATLILDSIGIAPLLLTVLGVLSRLVDWINGSIQNPKINSKIFRIIQLVIGVSLILGIVGVTSPKSQAADGAFIPPTISKVGIILNIVVFIVITIIFMLSLSHGTAVPRPERLLRVHIPIALVAIAIRLLYSTLCIFVHDSTFSLFDGSIVANVLMAIVEEFFVVIITLALGFKLRASLEMQSEVVNLNKSRDNDGHNPRSRDGVDEEPSNSGF</sequence>
<dbReference type="PANTHER" id="PTHR42109">
    <property type="entry name" value="UNPLACED GENOMIC SCAFFOLD UM_SCAF_CONTIG_1.265, WHOLE GENOME SHOTGUN SEQUENCE"/>
    <property type="match status" value="1"/>
</dbReference>
<feature type="transmembrane region" description="Helical" evidence="2">
    <location>
        <begin position="66"/>
        <end position="90"/>
    </location>
</feature>
<dbReference type="InterPro" id="IPR056119">
    <property type="entry name" value="DUF7702"/>
</dbReference>
<evidence type="ECO:0000256" key="1">
    <source>
        <dbReference type="SAM" id="MobiDB-lite"/>
    </source>
</evidence>
<feature type="compositionally biased region" description="Basic and acidic residues" evidence="1">
    <location>
        <begin position="258"/>
        <end position="272"/>
    </location>
</feature>
<feature type="transmembrane region" description="Helical" evidence="2">
    <location>
        <begin position="6"/>
        <end position="27"/>
    </location>
</feature>
<dbReference type="OrthoDB" id="2560628at2759"/>
<dbReference type="Proteomes" id="UP000054321">
    <property type="component" value="Unassembled WGS sequence"/>
</dbReference>
<keyword evidence="2" id="KW-0472">Membrane</keyword>
<dbReference type="PANTHER" id="PTHR42109:SF2">
    <property type="entry name" value="INTEGRAL MEMBRANE PROTEIN"/>
    <property type="match status" value="1"/>
</dbReference>
<evidence type="ECO:0000259" key="3">
    <source>
        <dbReference type="Pfam" id="PF24800"/>
    </source>
</evidence>
<feature type="transmembrane region" description="Helical" evidence="2">
    <location>
        <begin position="39"/>
        <end position="60"/>
    </location>
</feature>
<keyword evidence="2" id="KW-1133">Transmembrane helix</keyword>
<evidence type="ECO:0000313" key="5">
    <source>
        <dbReference type="Proteomes" id="UP000054321"/>
    </source>
</evidence>
<name>A0A0C3GZH8_OIDMZ</name>
<reference evidence="4 5" key="1">
    <citation type="submission" date="2014-04" db="EMBL/GenBank/DDBJ databases">
        <authorList>
            <consortium name="DOE Joint Genome Institute"/>
            <person name="Kuo A."/>
            <person name="Martino E."/>
            <person name="Perotto S."/>
            <person name="Kohler A."/>
            <person name="Nagy L.G."/>
            <person name="Floudas D."/>
            <person name="Copeland A."/>
            <person name="Barry K.W."/>
            <person name="Cichocki N."/>
            <person name="Veneault-Fourrey C."/>
            <person name="LaButti K."/>
            <person name="Lindquist E.A."/>
            <person name="Lipzen A."/>
            <person name="Lundell T."/>
            <person name="Morin E."/>
            <person name="Murat C."/>
            <person name="Sun H."/>
            <person name="Tunlid A."/>
            <person name="Henrissat B."/>
            <person name="Grigoriev I.V."/>
            <person name="Hibbett D.S."/>
            <person name="Martin F."/>
            <person name="Nordberg H.P."/>
            <person name="Cantor M.N."/>
            <person name="Hua S.X."/>
        </authorList>
    </citation>
    <scope>NUCLEOTIDE SEQUENCE [LARGE SCALE GENOMIC DNA]</scope>
    <source>
        <strain evidence="4 5">Zn</strain>
    </source>
</reference>
<feature type="domain" description="DUF7702" evidence="3">
    <location>
        <begin position="3"/>
        <end position="244"/>
    </location>
</feature>
<keyword evidence="5" id="KW-1185">Reference proteome</keyword>
<feature type="transmembrane region" description="Helical" evidence="2">
    <location>
        <begin position="149"/>
        <end position="169"/>
    </location>
</feature>
<evidence type="ECO:0000256" key="2">
    <source>
        <dbReference type="SAM" id="Phobius"/>
    </source>
</evidence>
<feature type="transmembrane region" description="Helical" evidence="2">
    <location>
        <begin position="110"/>
        <end position="129"/>
    </location>
</feature>
<accession>A0A0C3GZH8</accession>
<protein>
    <recommendedName>
        <fullName evidence="3">DUF7702 domain-containing protein</fullName>
    </recommendedName>
</protein>
<reference evidence="5" key="2">
    <citation type="submission" date="2015-01" db="EMBL/GenBank/DDBJ databases">
        <title>Evolutionary Origins and Diversification of the Mycorrhizal Mutualists.</title>
        <authorList>
            <consortium name="DOE Joint Genome Institute"/>
            <consortium name="Mycorrhizal Genomics Consortium"/>
            <person name="Kohler A."/>
            <person name="Kuo A."/>
            <person name="Nagy L.G."/>
            <person name="Floudas D."/>
            <person name="Copeland A."/>
            <person name="Barry K.W."/>
            <person name="Cichocki N."/>
            <person name="Veneault-Fourrey C."/>
            <person name="LaButti K."/>
            <person name="Lindquist E.A."/>
            <person name="Lipzen A."/>
            <person name="Lundell T."/>
            <person name="Morin E."/>
            <person name="Murat C."/>
            <person name="Riley R."/>
            <person name="Ohm R."/>
            <person name="Sun H."/>
            <person name="Tunlid A."/>
            <person name="Henrissat B."/>
            <person name="Grigoriev I.V."/>
            <person name="Hibbett D.S."/>
            <person name="Martin F."/>
        </authorList>
    </citation>
    <scope>NUCLEOTIDE SEQUENCE [LARGE SCALE GENOMIC DNA]</scope>
    <source>
        <strain evidence="5">Zn</strain>
    </source>
</reference>
<feature type="compositionally biased region" description="Acidic residues" evidence="1">
    <location>
        <begin position="273"/>
        <end position="282"/>
    </location>
</feature>
<dbReference type="AlphaFoldDB" id="A0A0C3GZH8"/>
<feature type="region of interest" description="Disordered" evidence="1">
    <location>
        <begin position="258"/>
        <end position="282"/>
    </location>
</feature>
<dbReference type="InParanoid" id="A0A0C3GZH8"/>
<organism evidence="4 5">
    <name type="scientific">Oidiodendron maius (strain Zn)</name>
    <dbReference type="NCBI Taxonomy" id="913774"/>
    <lineage>
        <taxon>Eukaryota</taxon>
        <taxon>Fungi</taxon>
        <taxon>Dikarya</taxon>
        <taxon>Ascomycota</taxon>
        <taxon>Pezizomycotina</taxon>
        <taxon>Leotiomycetes</taxon>
        <taxon>Leotiomycetes incertae sedis</taxon>
        <taxon>Myxotrichaceae</taxon>
        <taxon>Oidiodendron</taxon>
    </lineage>
</organism>
<feature type="transmembrane region" description="Helical" evidence="2">
    <location>
        <begin position="219"/>
        <end position="241"/>
    </location>
</feature>
<dbReference type="HOGENOM" id="CLU_064985_0_1_1"/>
<keyword evidence="2" id="KW-0812">Transmembrane</keyword>
<feature type="transmembrane region" description="Helical" evidence="2">
    <location>
        <begin position="181"/>
        <end position="199"/>
    </location>
</feature>
<evidence type="ECO:0000313" key="4">
    <source>
        <dbReference type="EMBL" id="KIM96559.1"/>
    </source>
</evidence>
<gene>
    <name evidence="4" type="ORF">OIDMADRAFT_131953</name>
</gene>
<dbReference type="STRING" id="913774.A0A0C3GZH8"/>